<dbReference type="Proteomes" id="UP000243499">
    <property type="component" value="Chromosome 8"/>
</dbReference>
<dbReference type="Pfam" id="PF10551">
    <property type="entry name" value="MULE"/>
    <property type="match status" value="1"/>
</dbReference>
<dbReference type="InterPro" id="IPR031052">
    <property type="entry name" value="FHY3/FAR1"/>
</dbReference>
<keyword evidence="1" id="KW-0479">Metal-binding</keyword>
<feature type="compositionally biased region" description="Polar residues" evidence="2">
    <location>
        <begin position="593"/>
        <end position="605"/>
    </location>
</feature>
<comment type="subcellular location">
    <subcellularLocation>
        <location evidence="1">Nucleus</location>
    </subcellularLocation>
</comment>
<dbReference type="GO" id="GO:0008270">
    <property type="term" value="F:zinc ion binding"/>
    <property type="evidence" value="ECO:0007669"/>
    <property type="project" value="UniProtKB-UniRule"/>
</dbReference>
<proteinExistence type="inferred from homology"/>
<name>A0A2T8I9F0_9POAL</name>
<accession>A0A2T8I9F0</accession>
<dbReference type="EMBL" id="CM008053">
    <property type="protein sequence ID" value="PVH34285.1"/>
    <property type="molecule type" value="Genomic_DNA"/>
</dbReference>
<evidence type="ECO:0000256" key="2">
    <source>
        <dbReference type="SAM" id="MobiDB-lite"/>
    </source>
</evidence>
<dbReference type="InterPro" id="IPR018289">
    <property type="entry name" value="MULE_transposase_dom"/>
</dbReference>
<keyword evidence="1" id="KW-0862">Zinc</keyword>
<protein>
    <recommendedName>
        <fullName evidence="1">Protein FAR1-RELATED SEQUENCE</fullName>
    </recommendedName>
</protein>
<dbReference type="GO" id="GO:0005634">
    <property type="term" value="C:nucleus"/>
    <property type="evidence" value="ECO:0007669"/>
    <property type="project" value="UniProtKB-SubCell"/>
</dbReference>
<organism evidence="4">
    <name type="scientific">Panicum hallii</name>
    <dbReference type="NCBI Taxonomy" id="206008"/>
    <lineage>
        <taxon>Eukaryota</taxon>
        <taxon>Viridiplantae</taxon>
        <taxon>Streptophyta</taxon>
        <taxon>Embryophyta</taxon>
        <taxon>Tracheophyta</taxon>
        <taxon>Spermatophyta</taxon>
        <taxon>Magnoliopsida</taxon>
        <taxon>Liliopsida</taxon>
        <taxon>Poales</taxon>
        <taxon>Poaceae</taxon>
        <taxon>PACMAD clade</taxon>
        <taxon>Panicoideae</taxon>
        <taxon>Panicodae</taxon>
        <taxon>Paniceae</taxon>
        <taxon>Panicinae</taxon>
        <taxon>Panicum</taxon>
        <taxon>Panicum sect. Panicum</taxon>
    </lineage>
</organism>
<dbReference type="GO" id="GO:0006355">
    <property type="term" value="P:regulation of DNA-templated transcription"/>
    <property type="evidence" value="ECO:0007669"/>
    <property type="project" value="UniProtKB-UniRule"/>
</dbReference>
<feature type="region of interest" description="Disordered" evidence="2">
    <location>
        <begin position="540"/>
        <end position="561"/>
    </location>
</feature>
<keyword evidence="1" id="KW-0539">Nucleus</keyword>
<reference evidence="4" key="1">
    <citation type="submission" date="2018-04" db="EMBL/GenBank/DDBJ databases">
        <title>WGS assembly of Panicum hallii.</title>
        <authorList>
            <person name="Lovell J."/>
            <person name="Jenkins J."/>
            <person name="Lowry D."/>
            <person name="Mamidi S."/>
            <person name="Sreedasyam A."/>
            <person name="Weng X."/>
            <person name="Barry K."/>
            <person name="Bonette J."/>
            <person name="Campitelli B."/>
            <person name="Daum C."/>
            <person name="Gordon S."/>
            <person name="Gould B."/>
            <person name="Lipzen A."/>
            <person name="Macqueen A."/>
            <person name="Palacio-Mejia J."/>
            <person name="Plott C."/>
            <person name="Shakirov E."/>
            <person name="Shu S."/>
            <person name="Yoshinaga Y."/>
            <person name="Zane M."/>
            <person name="Rokhsar D."/>
            <person name="Grimwood J."/>
            <person name="Schmutz J."/>
            <person name="Juenger T."/>
        </authorList>
    </citation>
    <scope>NUCLEOTIDE SEQUENCE [LARGE SCALE GENOMIC DNA]</scope>
    <source>
        <strain evidence="4">FIL2</strain>
    </source>
</reference>
<comment type="function">
    <text evidence="1">Putative transcription activator involved in regulating light control of development.</text>
</comment>
<evidence type="ECO:0000259" key="3">
    <source>
        <dbReference type="Pfam" id="PF10551"/>
    </source>
</evidence>
<feature type="region of interest" description="Disordered" evidence="2">
    <location>
        <begin position="583"/>
        <end position="623"/>
    </location>
</feature>
<evidence type="ECO:0000313" key="4">
    <source>
        <dbReference type="EMBL" id="PVH34285.1"/>
    </source>
</evidence>
<feature type="domain" description="MULE transposase" evidence="3">
    <location>
        <begin position="163"/>
        <end position="249"/>
    </location>
</feature>
<dbReference type="PANTHER" id="PTHR31669:SF276">
    <property type="entry name" value="PROTEIN FAR1-RELATED SEQUENCE"/>
    <property type="match status" value="1"/>
</dbReference>
<keyword evidence="1" id="KW-0863">Zinc-finger</keyword>
<dbReference type="Gramene" id="PVH34285">
    <property type="protein sequence ID" value="PVH34285"/>
    <property type="gene ID" value="PAHAL_8G186800"/>
</dbReference>
<dbReference type="PANTHER" id="PTHR31669">
    <property type="entry name" value="PROTEIN FAR1-RELATED SEQUENCE 10-RELATED"/>
    <property type="match status" value="1"/>
</dbReference>
<feature type="compositionally biased region" description="Acidic residues" evidence="2">
    <location>
        <begin position="551"/>
        <end position="561"/>
    </location>
</feature>
<evidence type="ECO:0000256" key="1">
    <source>
        <dbReference type="RuleBase" id="RU367018"/>
    </source>
</evidence>
<comment type="similarity">
    <text evidence="1">Belongs to the FHY3/FAR1 family.</text>
</comment>
<sequence>MQEFCCIREFYDRSAGANRTRIGCKAMTRMYRFGEQHQWMVNAFVSAHNYGLKRDFSHTSNFRLHNHIDDGTKSILAEMVDKGVPRSNMYGLVAGLHVNRLVYDLRKDECSGDVQKTLDFSREQQLQNRNFFYTVQVDSASKIKNIFWVHASSRLSFEHFGDVVTFDTTYHTNRYNMPFGIFVGVNNHYQLVMFGCALLREETVESFKWLFKTFTKAMQGKEPVPIFTAISEVWPRAKHRVCKWHVLKKAKENIGNIYSRKRSTFKDEFHEAINLPNTPDEVFFAKMSTTQCSESMNHVLKKYVKPSSSINGFAKRYKNFFYDRIQAENTEEFHFCSYYFDININHQGKVSTTTSSPIESHAASVHTRGAFIKFKEQFCASFSFKVERTSSDNELCVVYNGNKTKKLWETDAYDLDANFAEEKFYSVLVHYGFKEIPKKYVLKRWTKTARDEIPDHLEGFLKDKEAAESRGYRHALLHTRALEFVRIGDTSIDTCQMAVEGLLKLIENLKLRCTESDSSMKDRWKCDRILWKMPDTVEMDDTDKSDGSISEPEEVGEDNGEFCEGTEEYDYMLETEIQPSEMRRWRGRPKSSRYVSNAESASVQISKKKKKTAYGSSPEDSGRRMQIRYCSKCGQTGHNWTTCGRESTYKRKD</sequence>
<gene>
    <name evidence="4" type="ORF">PAHAL_8G186800</name>
</gene>
<dbReference type="AlphaFoldDB" id="A0A2T8I9F0"/>